<dbReference type="Gene3D" id="1.10.8.260">
    <property type="entry name" value="HI0933 insert domain-like"/>
    <property type="match status" value="1"/>
</dbReference>
<evidence type="ECO:0000256" key="2">
    <source>
        <dbReference type="ARBA" id="ARBA00022630"/>
    </source>
</evidence>
<evidence type="ECO:0000256" key="1">
    <source>
        <dbReference type="ARBA" id="ARBA00001974"/>
    </source>
</evidence>
<dbReference type="InterPro" id="IPR022460">
    <property type="entry name" value="Flavoprotein_PP4765"/>
</dbReference>
<proteinExistence type="predicted"/>
<dbReference type="RefSeq" id="WP_257717274.1">
    <property type="nucleotide sequence ID" value="NZ_JANJOU010000013.1"/>
</dbReference>
<comment type="cofactor">
    <cofactor evidence="1">
        <name>FAD</name>
        <dbReference type="ChEBI" id="CHEBI:57692"/>
    </cofactor>
</comment>
<evidence type="ECO:0000259" key="5">
    <source>
        <dbReference type="Pfam" id="PF22780"/>
    </source>
</evidence>
<protein>
    <submittedName>
        <fullName evidence="6">TIGR03862 family flavoprotein</fullName>
    </submittedName>
</protein>
<dbReference type="Proteomes" id="UP001524642">
    <property type="component" value="Unassembled WGS sequence"/>
</dbReference>
<evidence type="ECO:0000259" key="4">
    <source>
        <dbReference type="Pfam" id="PF03486"/>
    </source>
</evidence>
<dbReference type="InterPro" id="IPR036188">
    <property type="entry name" value="FAD/NAD-bd_sf"/>
</dbReference>
<evidence type="ECO:0000256" key="3">
    <source>
        <dbReference type="ARBA" id="ARBA00022827"/>
    </source>
</evidence>
<dbReference type="SUPFAM" id="SSF51905">
    <property type="entry name" value="FAD/NAD(P)-binding domain"/>
    <property type="match status" value="1"/>
</dbReference>
<reference evidence="6 7" key="1">
    <citation type="submission" date="2022-06" db="EMBL/GenBank/DDBJ databases">
        <title>Roseomonas CN29.</title>
        <authorList>
            <person name="Cheng Y."/>
            <person name="He X."/>
        </authorList>
    </citation>
    <scope>NUCLEOTIDE SEQUENCE [LARGE SCALE GENOMIC DNA]</scope>
    <source>
        <strain evidence="6 7">CN29</strain>
    </source>
</reference>
<evidence type="ECO:0000313" key="7">
    <source>
        <dbReference type="Proteomes" id="UP001524642"/>
    </source>
</evidence>
<dbReference type="InterPro" id="IPR057661">
    <property type="entry name" value="RsdA/BaiN/AoA(So)_Rossmann"/>
</dbReference>
<dbReference type="InterPro" id="IPR055178">
    <property type="entry name" value="RsdA/BaiN/AoA(So)-like_dom"/>
</dbReference>
<dbReference type="InterPro" id="IPR023166">
    <property type="entry name" value="BaiN-like_dom_sf"/>
</dbReference>
<dbReference type="PRINTS" id="PR00368">
    <property type="entry name" value="FADPNR"/>
</dbReference>
<comment type="caution">
    <text evidence="6">The sequence shown here is derived from an EMBL/GenBank/DDBJ whole genome shotgun (WGS) entry which is preliminary data.</text>
</comment>
<name>A0ABT1X7Y0_9PROT</name>
<feature type="domain" description="RsdA/BaiN/AoA(So)-like insert" evidence="5">
    <location>
        <begin position="194"/>
        <end position="316"/>
    </location>
</feature>
<dbReference type="Pfam" id="PF22780">
    <property type="entry name" value="HI0933_like_1st"/>
    <property type="match status" value="1"/>
</dbReference>
<dbReference type="Pfam" id="PF03486">
    <property type="entry name" value="HI0933_like"/>
    <property type="match status" value="1"/>
</dbReference>
<dbReference type="PANTHER" id="PTHR42887">
    <property type="entry name" value="OS12G0638800 PROTEIN"/>
    <property type="match status" value="1"/>
</dbReference>
<dbReference type="PANTHER" id="PTHR42887:SF1">
    <property type="entry name" value="BLR3961 PROTEIN"/>
    <property type="match status" value="1"/>
</dbReference>
<sequence length="392" mass="41218">MADLTALVVGAGPAGLAAAEVLSEAGIAVTVLDRMPSPARKLLMAGRGGLNITHTEPLEAFLARFGAARGRLEPAIRDFPPDAVRAWCEELGQPTFAGTSGRVFPEAMKAAPLLRAWLARLAERGVNLLARHQWTGWDQSGALLFDRPGEAPLRLTPDSALLAMGGASWPRLGSDGSWAPILAARGVAKAPFAPANCGILIDWSPHLRDRFAGTPLKRIAITFGGRTVRGEAMITAHGLEGGAVYALSAAIRDAVAAHGEARITLDLRPDLPADEVARRMDAPRRGQSLSNHLRRQLALAPAAIALLREGEGGVKALALRVTGVSGLDRAISSAGGIRWEEIGEDYAVNRIPGLFAAGEMLDWEAPTGGYLLTACLATGRAAARGMLRAMGR</sequence>
<dbReference type="Gene3D" id="2.40.30.10">
    <property type="entry name" value="Translation factors"/>
    <property type="match status" value="1"/>
</dbReference>
<feature type="domain" description="RsdA/BaiN/AoA(So)-like Rossmann fold-like" evidence="4">
    <location>
        <begin position="6"/>
        <end position="384"/>
    </location>
</feature>
<gene>
    <name evidence="6" type="ORF">NRP21_15660</name>
</gene>
<keyword evidence="2" id="KW-0285">Flavoprotein</keyword>
<dbReference type="Gene3D" id="3.50.50.60">
    <property type="entry name" value="FAD/NAD(P)-binding domain"/>
    <property type="match status" value="1"/>
</dbReference>
<evidence type="ECO:0000313" key="6">
    <source>
        <dbReference type="EMBL" id="MCR0983493.1"/>
    </source>
</evidence>
<dbReference type="SUPFAM" id="SSF160996">
    <property type="entry name" value="HI0933 insert domain-like"/>
    <property type="match status" value="1"/>
</dbReference>
<accession>A0ABT1X7Y0</accession>
<dbReference type="EMBL" id="JANJOU010000013">
    <property type="protein sequence ID" value="MCR0983493.1"/>
    <property type="molecule type" value="Genomic_DNA"/>
</dbReference>
<keyword evidence="7" id="KW-1185">Reference proteome</keyword>
<organism evidence="6 7">
    <name type="scientific">Roseomonas populi</name>
    <dbReference type="NCBI Taxonomy" id="3121582"/>
    <lineage>
        <taxon>Bacteria</taxon>
        <taxon>Pseudomonadati</taxon>
        <taxon>Pseudomonadota</taxon>
        <taxon>Alphaproteobacteria</taxon>
        <taxon>Acetobacterales</taxon>
        <taxon>Roseomonadaceae</taxon>
        <taxon>Roseomonas</taxon>
    </lineage>
</organism>
<dbReference type="NCBIfam" id="TIGR00275">
    <property type="entry name" value="aminoacetone oxidase family FAD-binding enzyme"/>
    <property type="match status" value="1"/>
</dbReference>
<dbReference type="InterPro" id="IPR004792">
    <property type="entry name" value="BaiN-like"/>
</dbReference>
<keyword evidence="3" id="KW-0274">FAD</keyword>
<dbReference type="NCBIfam" id="TIGR03862">
    <property type="entry name" value="flavo_PP4765"/>
    <property type="match status" value="1"/>
</dbReference>